<dbReference type="EMBL" id="JBBEGM010000003">
    <property type="protein sequence ID" value="MEJ2861815.1"/>
    <property type="molecule type" value="Genomic_DNA"/>
</dbReference>
<name>A0ABU8M391_9PSEU</name>
<dbReference type="PRINTS" id="PR00455">
    <property type="entry name" value="HTHTETR"/>
</dbReference>
<protein>
    <submittedName>
        <fullName evidence="4">TetR/AcrR family transcriptional regulator</fullName>
    </submittedName>
</protein>
<accession>A0ABU8M391</accession>
<dbReference type="Pfam" id="PF14246">
    <property type="entry name" value="TetR_C_7"/>
    <property type="match status" value="1"/>
</dbReference>
<comment type="caution">
    <text evidence="4">The sequence shown here is derived from an EMBL/GenBank/DDBJ whole genome shotgun (WGS) entry which is preliminary data.</text>
</comment>
<dbReference type="SUPFAM" id="SSF46689">
    <property type="entry name" value="Homeodomain-like"/>
    <property type="match status" value="1"/>
</dbReference>
<feature type="domain" description="HTH tetR-type" evidence="3">
    <location>
        <begin position="20"/>
        <end position="80"/>
    </location>
</feature>
<reference evidence="4 5" key="1">
    <citation type="submission" date="2024-03" db="EMBL/GenBank/DDBJ databases">
        <title>Actinomycetospora sp. OC33-EN07, a novel actinomycete isolated from wild orchid (Aerides multiflora).</title>
        <authorList>
            <person name="Suriyachadkun C."/>
        </authorList>
    </citation>
    <scope>NUCLEOTIDE SEQUENCE [LARGE SCALE GENOMIC DNA]</scope>
    <source>
        <strain evidence="4 5">OC33-EN07</strain>
    </source>
</reference>
<dbReference type="Pfam" id="PF00440">
    <property type="entry name" value="TetR_N"/>
    <property type="match status" value="1"/>
</dbReference>
<dbReference type="InterPro" id="IPR001647">
    <property type="entry name" value="HTH_TetR"/>
</dbReference>
<evidence type="ECO:0000259" key="3">
    <source>
        <dbReference type="PROSITE" id="PS50977"/>
    </source>
</evidence>
<dbReference type="RefSeq" id="WP_337702854.1">
    <property type="nucleotide sequence ID" value="NZ_JBBEGM010000003.1"/>
</dbReference>
<dbReference type="Proteomes" id="UP001369736">
    <property type="component" value="Unassembled WGS sequence"/>
</dbReference>
<keyword evidence="1 2" id="KW-0238">DNA-binding</keyword>
<evidence type="ECO:0000313" key="5">
    <source>
        <dbReference type="Proteomes" id="UP001369736"/>
    </source>
</evidence>
<dbReference type="PROSITE" id="PS50977">
    <property type="entry name" value="HTH_TETR_2"/>
    <property type="match status" value="1"/>
</dbReference>
<proteinExistence type="predicted"/>
<gene>
    <name evidence="4" type="ORF">WCD58_11645</name>
</gene>
<dbReference type="Gene3D" id="1.10.357.10">
    <property type="entry name" value="Tetracycline Repressor, domain 2"/>
    <property type="match status" value="1"/>
</dbReference>
<dbReference type="InterPro" id="IPR009057">
    <property type="entry name" value="Homeodomain-like_sf"/>
</dbReference>
<dbReference type="InterPro" id="IPR050109">
    <property type="entry name" value="HTH-type_TetR-like_transc_reg"/>
</dbReference>
<evidence type="ECO:0000256" key="1">
    <source>
        <dbReference type="ARBA" id="ARBA00023125"/>
    </source>
</evidence>
<evidence type="ECO:0000256" key="2">
    <source>
        <dbReference type="PROSITE-ProRule" id="PRU00335"/>
    </source>
</evidence>
<evidence type="ECO:0000313" key="4">
    <source>
        <dbReference type="EMBL" id="MEJ2861815.1"/>
    </source>
</evidence>
<dbReference type="InterPro" id="IPR039536">
    <property type="entry name" value="TetR_C_Proteobacteria"/>
</dbReference>
<feature type="DNA-binding region" description="H-T-H motif" evidence="2">
    <location>
        <begin position="43"/>
        <end position="62"/>
    </location>
</feature>
<dbReference type="PANTHER" id="PTHR30055:SF146">
    <property type="entry name" value="HTH-TYPE TRANSCRIPTIONAL DUAL REGULATOR CECR"/>
    <property type="match status" value="1"/>
</dbReference>
<organism evidence="4 5">
    <name type="scientific">Actinomycetospora flava</name>
    <dbReference type="NCBI Taxonomy" id="3129232"/>
    <lineage>
        <taxon>Bacteria</taxon>
        <taxon>Bacillati</taxon>
        <taxon>Actinomycetota</taxon>
        <taxon>Actinomycetes</taxon>
        <taxon>Pseudonocardiales</taxon>
        <taxon>Pseudonocardiaceae</taxon>
        <taxon>Actinomycetospora</taxon>
    </lineage>
</organism>
<sequence length="221" mass="23717">MDDGLLVRVGAGPAPSDAPSGKRAAIVRAATALFLQHGYQGTRTEQIAAAAAVSKQTVYTQFGDKERLFREIVLGTTATAEAFTAHLVEAFADVSGPDDVAPVLRAVARRYLAAVLNPQVLALRRLVIGEASRFPDLAATYHREVPARVLAALAERFGELGALLRIDDPARAADDFAFLVLGRSLDDGMFHVEAPVVDVDATADHAVDVFLAAHPRRLRRR</sequence>
<keyword evidence="5" id="KW-1185">Reference proteome</keyword>
<dbReference type="PANTHER" id="PTHR30055">
    <property type="entry name" value="HTH-TYPE TRANSCRIPTIONAL REGULATOR RUTR"/>
    <property type="match status" value="1"/>
</dbReference>